<comment type="caution">
    <text evidence="1">The sequence shown here is derived from an EMBL/GenBank/DDBJ whole genome shotgun (WGS) entry which is preliminary data.</text>
</comment>
<sequence length="148" mass="17285">MVNAALRWVAANWQWQPPTVVADDLAKWSAAFREAFRKRYTFVEWENMVKARHQLVSESATQYALFKSTLRQYCPHQMNEEEFVPYLINGIRHDQFAPAFIQTYSRLEAAINHTPDLPDKHEKTIETLIAQNATLTAQITDLQKRMAF</sequence>
<dbReference type="EMBL" id="JAOYFB010000036">
    <property type="protein sequence ID" value="KAK4021755.1"/>
    <property type="molecule type" value="Genomic_DNA"/>
</dbReference>
<organism evidence="1 2">
    <name type="scientific">Daphnia magna</name>
    <dbReference type="NCBI Taxonomy" id="35525"/>
    <lineage>
        <taxon>Eukaryota</taxon>
        <taxon>Metazoa</taxon>
        <taxon>Ecdysozoa</taxon>
        <taxon>Arthropoda</taxon>
        <taxon>Crustacea</taxon>
        <taxon>Branchiopoda</taxon>
        <taxon>Diplostraca</taxon>
        <taxon>Cladocera</taxon>
        <taxon>Anomopoda</taxon>
        <taxon>Daphniidae</taxon>
        <taxon>Daphnia</taxon>
    </lineage>
</organism>
<evidence type="ECO:0000313" key="2">
    <source>
        <dbReference type="Proteomes" id="UP001234178"/>
    </source>
</evidence>
<protein>
    <recommendedName>
        <fullName evidence="3">Retrotransposon gag domain-containing protein</fullName>
    </recommendedName>
</protein>
<proteinExistence type="predicted"/>
<reference evidence="1 2" key="1">
    <citation type="journal article" date="2023" name="Nucleic Acids Res.">
        <title>The hologenome of Daphnia magna reveals possible DNA methylation and microbiome-mediated evolution of the host genome.</title>
        <authorList>
            <person name="Chaturvedi A."/>
            <person name="Li X."/>
            <person name="Dhandapani V."/>
            <person name="Marshall H."/>
            <person name="Kissane S."/>
            <person name="Cuenca-Cambronero M."/>
            <person name="Asole G."/>
            <person name="Calvet F."/>
            <person name="Ruiz-Romero M."/>
            <person name="Marangio P."/>
            <person name="Guigo R."/>
            <person name="Rago D."/>
            <person name="Mirbahai L."/>
            <person name="Eastwood N."/>
            <person name="Colbourne J.K."/>
            <person name="Zhou J."/>
            <person name="Mallon E."/>
            <person name="Orsini L."/>
        </authorList>
    </citation>
    <scope>NUCLEOTIDE SEQUENCE [LARGE SCALE GENOMIC DNA]</scope>
    <source>
        <strain evidence="1">LRV0_1</strain>
    </source>
</reference>
<evidence type="ECO:0000313" key="1">
    <source>
        <dbReference type="EMBL" id="KAK4021755.1"/>
    </source>
</evidence>
<name>A0ABR0A9D4_9CRUS</name>
<dbReference type="Proteomes" id="UP001234178">
    <property type="component" value="Unassembled WGS sequence"/>
</dbReference>
<gene>
    <name evidence="1" type="ORF">OUZ56_003664</name>
</gene>
<accession>A0ABR0A9D4</accession>
<evidence type="ECO:0008006" key="3">
    <source>
        <dbReference type="Google" id="ProtNLM"/>
    </source>
</evidence>
<keyword evidence="2" id="KW-1185">Reference proteome</keyword>